<dbReference type="InterPro" id="IPR051043">
    <property type="entry name" value="Sulfatase_Mod_Factor_Kinase"/>
</dbReference>
<evidence type="ECO:0000259" key="3">
    <source>
        <dbReference type="Pfam" id="PF03781"/>
    </source>
</evidence>
<feature type="region of interest" description="Disordered" evidence="1">
    <location>
        <begin position="634"/>
        <end position="666"/>
    </location>
</feature>
<evidence type="ECO:0000259" key="4">
    <source>
        <dbReference type="Pfam" id="PF13202"/>
    </source>
</evidence>
<reference evidence="5 6" key="1">
    <citation type="submission" date="2019-02" db="EMBL/GenBank/DDBJ databases">
        <title>Deep-cultivation of Planctomycetes and their phenomic and genomic characterization uncovers novel biology.</title>
        <authorList>
            <person name="Wiegand S."/>
            <person name="Jogler M."/>
            <person name="Boedeker C."/>
            <person name="Pinto D."/>
            <person name="Vollmers J."/>
            <person name="Rivas-Marin E."/>
            <person name="Kohn T."/>
            <person name="Peeters S.H."/>
            <person name="Heuer A."/>
            <person name="Rast P."/>
            <person name="Oberbeckmann S."/>
            <person name="Bunk B."/>
            <person name="Jeske O."/>
            <person name="Meyerdierks A."/>
            <person name="Storesund J.E."/>
            <person name="Kallscheuer N."/>
            <person name="Luecker S."/>
            <person name="Lage O.M."/>
            <person name="Pohl T."/>
            <person name="Merkel B.J."/>
            <person name="Hornburger P."/>
            <person name="Mueller R.-W."/>
            <person name="Bruemmer F."/>
            <person name="Labrenz M."/>
            <person name="Spormann A.M."/>
            <person name="Op Den Camp H."/>
            <person name="Overmann J."/>
            <person name="Amann R."/>
            <person name="Jetten M.S.M."/>
            <person name="Mascher T."/>
            <person name="Medema M.H."/>
            <person name="Devos D.P."/>
            <person name="Kaster A.-K."/>
            <person name="Ovreas L."/>
            <person name="Rohde M."/>
            <person name="Galperin M.Y."/>
            <person name="Jogler C."/>
        </authorList>
    </citation>
    <scope>NUCLEOTIDE SEQUENCE [LARGE SCALE GENOMIC DNA]</scope>
    <source>
        <strain evidence="5 6">Q31b</strain>
    </source>
</reference>
<dbReference type="InterPro" id="IPR016187">
    <property type="entry name" value="CTDL_fold"/>
</dbReference>
<feature type="region of interest" description="Disordered" evidence="1">
    <location>
        <begin position="521"/>
        <end position="566"/>
    </location>
</feature>
<feature type="compositionally biased region" description="Gly residues" evidence="1">
    <location>
        <begin position="649"/>
        <end position="666"/>
    </location>
</feature>
<gene>
    <name evidence="5" type="primary">pkn1_2</name>
    <name evidence="5" type="ORF">Q31b_02780</name>
</gene>
<dbReference type="EC" id="2.7.11.1" evidence="5"/>
<comment type="caution">
    <text evidence="5">The sequence shown here is derived from an EMBL/GenBank/DDBJ whole genome shotgun (WGS) entry which is preliminary data.</text>
</comment>
<dbReference type="RefSeq" id="WP_146597876.1">
    <property type="nucleotide sequence ID" value="NZ_SJPY01000001.1"/>
</dbReference>
<name>A0A5C6EAZ7_9BACT</name>
<dbReference type="Proteomes" id="UP000315471">
    <property type="component" value="Unassembled WGS sequence"/>
</dbReference>
<dbReference type="Gene3D" id="3.90.1580.10">
    <property type="entry name" value="paralog of FGE (formylglycine-generating enzyme)"/>
    <property type="match status" value="1"/>
</dbReference>
<dbReference type="OrthoDB" id="9812426at2"/>
<feature type="chain" id="PRO_5022659754" evidence="2">
    <location>
        <begin position="25"/>
        <end position="666"/>
    </location>
</feature>
<organism evidence="5 6">
    <name type="scientific">Novipirellula aureliae</name>
    <dbReference type="NCBI Taxonomy" id="2527966"/>
    <lineage>
        <taxon>Bacteria</taxon>
        <taxon>Pseudomonadati</taxon>
        <taxon>Planctomycetota</taxon>
        <taxon>Planctomycetia</taxon>
        <taxon>Pirellulales</taxon>
        <taxon>Pirellulaceae</taxon>
        <taxon>Novipirellula</taxon>
    </lineage>
</organism>
<feature type="compositionally biased region" description="Gly residues" evidence="1">
    <location>
        <begin position="88"/>
        <end position="97"/>
    </location>
</feature>
<feature type="compositionally biased region" description="Basic and acidic residues" evidence="1">
    <location>
        <begin position="131"/>
        <end position="159"/>
    </location>
</feature>
<evidence type="ECO:0000313" key="6">
    <source>
        <dbReference type="Proteomes" id="UP000315471"/>
    </source>
</evidence>
<dbReference type="PROSITE" id="PS00018">
    <property type="entry name" value="EF_HAND_1"/>
    <property type="match status" value="1"/>
</dbReference>
<dbReference type="PANTHER" id="PTHR23150:SF19">
    <property type="entry name" value="FORMYLGLYCINE-GENERATING ENZYME"/>
    <property type="match status" value="1"/>
</dbReference>
<feature type="domain" description="EF-hand" evidence="4">
    <location>
        <begin position="128"/>
        <end position="143"/>
    </location>
</feature>
<evidence type="ECO:0000313" key="5">
    <source>
        <dbReference type="EMBL" id="TWU45107.1"/>
    </source>
</evidence>
<dbReference type="InterPro" id="IPR018247">
    <property type="entry name" value="EF_Hand_1_Ca_BS"/>
</dbReference>
<dbReference type="GO" id="GO:0120147">
    <property type="term" value="F:formylglycine-generating oxidase activity"/>
    <property type="evidence" value="ECO:0007669"/>
    <property type="project" value="TreeGrafter"/>
</dbReference>
<dbReference type="InterPro" id="IPR005532">
    <property type="entry name" value="SUMF_dom"/>
</dbReference>
<keyword evidence="2" id="KW-0732">Signal</keyword>
<dbReference type="Pfam" id="PF03781">
    <property type="entry name" value="FGE-sulfatase"/>
    <property type="match status" value="1"/>
</dbReference>
<keyword evidence="5" id="KW-0418">Kinase</keyword>
<dbReference type="PANTHER" id="PTHR23150">
    <property type="entry name" value="SULFATASE MODIFYING FACTOR 1, 2"/>
    <property type="match status" value="1"/>
</dbReference>
<dbReference type="SUPFAM" id="SSF56436">
    <property type="entry name" value="C-type lectin-like"/>
    <property type="match status" value="1"/>
</dbReference>
<dbReference type="AlphaFoldDB" id="A0A5C6EAZ7"/>
<keyword evidence="5" id="KW-0808">Transferase</keyword>
<dbReference type="GO" id="GO:0005509">
    <property type="term" value="F:calcium ion binding"/>
    <property type="evidence" value="ECO:0007669"/>
    <property type="project" value="InterPro"/>
</dbReference>
<dbReference type="Gene3D" id="1.10.238.10">
    <property type="entry name" value="EF-hand"/>
    <property type="match status" value="1"/>
</dbReference>
<feature type="region of interest" description="Disordered" evidence="1">
    <location>
        <begin position="24"/>
        <end position="98"/>
    </location>
</feature>
<sequence length="666" mass="73038" precursor="true">MIRTNMRIGLATALLVSIVSTTDAQQRSPDPYQQGATAGQDLGTQRRQQARIQSQANRGGEASRSGEARQGQGQRQAQAPGQSENRRGGGAGGGGGVSRNPVVLALDLNHDGEFSADEIKSAAMSLTKLDANGDGRVSREEMRPANSREAENEAERESSSRPQPARTQIEQPRSERPVASELSLRSEPAPVDGFALIPAGQFEMGDHHDLGGQEHRNDEVPIHTVSISSFLMQRTETTNQQYCDFLNDAWMAKAIELREGQVVQVGTDIVYCDTLASDAASQLAFNAKKQFVVRSDKEKHPVVCVRWHGGTAYCNWLSEQESLAPCYDTRTWACDFTKNGYRFPTEAEWEYAGRGGLTKTYRIFPWGDEPDQERANWPNSADPFETGPYPWTTPVAFYNGTVRDKDAFNWPGRQETYVTADGANGYGLYDMSGNVWEWTGDWYNRDYYADGPVDNPTGPSSGTAVQDGNTYRVLRGGSWFNGQWGHGRVSNRNPSYYRGPDDPNHSYYHIGFRPVRQAEQAVLTSSTADTTAGRPQRRQSDTALRPSLLESSGVDLGHGVPGDDQIRSDGRTLGLLINDTQAFKGYTLAADGEPGTDHRGHQWNAVFKIHRYAPNYAGLEDKVLTPGGPIEQPIGAPMLVTGDRSQRKGGVGGERGGQGRGGGRQR</sequence>
<feature type="region of interest" description="Disordered" evidence="1">
    <location>
        <begin position="131"/>
        <end position="189"/>
    </location>
</feature>
<dbReference type="InterPro" id="IPR002048">
    <property type="entry name" value="EF_hand_dom"/>
</dbReference>
<evidence type="ECO:0000256" key="1">
    <source>
        <dbReference type="SAM" id="MobiDB-lite"/>
    </source>
</evidence>
<feature type="compositionally biased region" description="Low complexity" evidence="1">
    <location>
        <begin position="45"/>
        <end position="83"/>
    </location>
</feature>
<dbReference type="InterPro" id="IPR042095">
    <property type="entry name" value="SUMF_sf"/>
</dbReference>
<proteinExistence type="predicted"/>
<dbReference type="EMBL" id="SJPY01000001">
    <property type="protein sequence ID" value="TWU45107.1"/>
    <property type="molecule type" value="Genomic_DNA"/>
</dbReference>
<keyword evidence="6" id="KW-1185">Reference proteome</keyword>
<accession>A0A5C6EAZ7</accession>
<dbReference type="GO" id="GO:0004674">
    <property type="term" value="F:protein serine/threonine kinase activity"/>
    <property type="evidence" value="ECO:0007669"/>
    <property type="project" value="UniProtKB-EC"/>
</dbReference>
<feature type="signal peptide" evidence="2">
    <location>
        <begin position="1"/>
        <end position="24"/>
    </location>
</feature>
<evidence type="ECO:0000256" key="2">
    <source>
        <dbReference type="SAM" id="SignalP"/>
    </source>
</evidence>
<feature type="domain" description="Sulfatase-modifying factor enzyme-like" evidence="3">
    <location>
        <begin position="193"/>
        <end position="516"/>
    </location>
</feature>
<dbReference type="Pfam" id="PF13202">
    <property type="entry name" value="EF-hand_5"/>
    <property type="match status" value="1"/>
</dbReference>
<protein>
    <submittedName>
        <fullName evidence="5">Serine/threonine-protein kinase pkn1</fullName>
        <ecNumber evidence="5">2.7.11.1</ecNumber>
    </submittedName>
</protein>